<dbReference type="GeneID" id="109769212"/>
<dbReference type="Pfam" id="PF07839">
    <property type="entry name" value="CaM_binding"/>
    <property type="match status" value="1"/>
</dbReference>
<reference evidence="4" key="2">
    <citation type="journal article" date="2017" name="Nat. Plants">
        <title>The Aegilops tauschii genome reveals multiple impacts of transposons.</title>
        <authorList>
            <person name="Zhao G."/>
            <person name="Zou C."/>
            <person name="Li K."/>
            <person name="Wang K."/>
            <person name="Li T."/>
            <person name="Gao L."/>
            <person name="Zhang X."/>
            <person name="Wang H."/>
            <person name="Yang Z."/>
            <person name="Liu X."/>
            <person name="Jiang W."/>
            <person name="Mao L."/>
            <person name="Kong X."/>
            <person name="Jiao Y."/>
            <person name="Jia J."/>
        </authorList>
    </citation>
    <scope>NUCLEOTIDE SEQUENCE [LARGE SCALE GENOMIC DNA]</scope>
    <source>
        <strain evidence="4">cv. AL8/78</strain>
    </source>
</reference>
<evidence type="ECO:0000256" key="1">
    <source>
        <dbReference type="SAM" id="MobiDB-lite"/>
    </source>
</evidence>
<dbReference type="PANTHER" id="PTHR33349:SF13">
    <property type="entry name" value="OS04G0284900 PROTEIN"/>
    <property type="match status" value="1"/>
</dbReference>
<name>A0A453BRD0_AEGTS</name>
<feature type="compositionally biased region" description="Low complexity" evidence="1">
    <location>
        <begin position="26"/>
        <end position="37"/>
    </location>
</feature>
<protein>
    <recommendedName>
        <fullName evidence="2">Calmodulin-binding domain-containing protein</fullName>
    </recommendedName>
</protein>
<dbReference type="AlphaFoldDB" id="A0A453BRD0"/>
<dbReference type="RefSeq" id="XP_040254886.1">
    <property type="nucleotide sequence ID" value="XM_040398952.3"/>
</dbReference>
<dbReference type="EnsemblPlants" id="AET2Gv20606800.5">
    <property type="protein sequence ID" value="AET2Gv20606800.5"/>
    <property type="gene ID" value="AET2Gv20606800"/>
</dbReference>
<dbReference type="RefSeq" id="XP_020183551.1">
    <property type="nucleotide sequence ID" value="XM_020327962.4"/>
</dbReference>
<dbReference type="Gramene" id="AET2Gv20606800.5">
    <property type="protein sequence ID" value="AET2Gv20606800.5"/>
    <property type="gene ID" value="AET2Gv20606800"/>
</dbReference>
<dbReference type="KEGG" id="ats:109769212"/>
<evidence type="ECO:0000313" key="4">
    <source>
        <dbReference type="Proteomes" id="UP000015105"/>
    </source>
</evidence>
<reference evidence="4" key="1">
    <citation type="journal article" date="2014" name="Science">
        <title>Ancient hybridizations among the ancestral genomes of bread wheat.</title>
        <authorList>
            <consortium name="International Wheat Genome Sequencing Consortium,"/>
            <person name="Marcussen T."/>
            <person name="Sandve S.R."/>
            <person name="Heier L."/>
            <person name="Spannagl M."/>
            <person name="Pfeifer M."/>
            <person name="Jakobsen K.S."/>
            <person name="Wulff B.B."/>
            <person name="Steuernagel B."/>
            <person name="Mayer K.F."/>
            <person name="Olsen O.A."/>
        </authorList>
    </citation>
    <scope>NUCLEOTIDE SEQUENCE [LARGE SCALE GENOMIC DNA]</scope>
    <source>
        <strain evidence="4">cv. AL8/78</strain>
    </source>
</reference>
<feature type="compositionally biased region" description="Polar residues" evidence="1">
    <location>
        <begin position="239"/>
        <end position="251"/>
    </location>
</feature>
<feature type="compositionally biased region" description="Low complexity" evidence="1">
    <location>
        <begin position="197"/>
        <end position="211"/>
    </location>
</feature>
<dbReference type="InterPro" id="IPR012417">
    <property type="entry name" value="CaM-bd_dom_pln"/>
</dbReference>
<dbReference type="Gramene" id="AET2Gv20606800.2">
    <property type="protein sequence ID" value="AET2Gv20606800.2"/>
    <property type="gene ID" value="AET2Gv20606800"/>
</dbReference>
<evidence type="ECO:0000313" key="3">
    <source>
        <dbReference type="EnsemblPlants" id="AET2Gv20606800.2"/>
    </source>
</evidence>
<dbReference type="OrthoDB" id="1939646at2759"/>
<dbReference type="EnsemblPlants" id="AET2Gv20606800.3">
    <property type="protein sequence ID" value="AET2Gv20606800.3"/>
    <property type="gene ID" value="AET2Gv20606800"/>
</dbReference>
<evidence type="ECO:0000259" key="2">
    <source>
        <dbReference type="Pfam" id="PF07839"/>
    </source>
</evidence>
<proteinExistence type="predicted"/>
<dbReference type="RefSeq" id="XP_020183548.1">
    <property type="nucleotide sequence ID" value="XM_020327959.4"/>
</dbReference>
<dbReference type="Gramene" id="AET2Gv20606800.4">
    <property type="protein sequence ID" value="AET2Gv20606800.4"/>
    <property type="gene ID" value="AET2Gv20606800"/>
</dbReference>
<dbReference type="GO" id="GO:0005516">
    <property type="term" value="F:calmodulin binding"/>
    <property type="evidence" value="ECO:0007669"/>
    <property type="project" value="InterPro"/>
</dbReference>
<feature type="compositionally biased region" description="Acidic residues" evidence="1">
    <location>
        <begin position="310"/>
        <end position="319"/>
    </location>
</feature>
<feature type="compositionally biased region" description="Low complexity" evidence="1">
    <location>
        <begin position="53"/>
        <end position="67"/>
    </location>
</feature>
<sequence>MATSKKGPLYPSRDRATRMAPNLKPSSSEFSSSGYGARRARSVPSSPDRKLGPSAAAAAAAAPSASPDMCRPSLSHAGRSISSRTMSGSGPSIHGSKPASKPALARAKSDKVTANSQRPHALAGPLSSSFKDTANSSSTLLKNKLSPRPTPGKGVASPKPSIQRASSPSLGALRGGKPLPLSSARAPGTAAKKREAAANGGANANSRPRGAPQRAAEPSTTTRKEKDDEPSMQFEESESLTTPSIEDQLQEQLPDPVDLKPIDMAVSASASASPRRDQQGPHTQQQGKNEEEIKEQPEKEDADIAKVADELDQAAETEDAITKASGRTEAAQSWRKDDPKSNDVIEETKSKLLEERNSRVKALVGAFETAMSFKE</sequence>
<accession>A0A453BRD0</accession>
<dbReference type="Proteomes" id="UP000015105">
    <property type="component" value="Chromosome 2D"/>
</dbReference>
<dbReference type="Gramene" id="AET2Gv20606800.1">
    <property type="protein sequence ID" value="AET2Gv20606800.1"/>
    <property type="gene ID" value="AET2Gv20606800"/>
</dbReference>
<dbReference type="Gramene" id="AET2Gv20606800.3">
    <property type="protein sequence ID" value="AET2Gv20606800.3"/>
    <property type="gene ID" value="AET2Gv20606800"/>
</dbReference>
<feature type="domain" description="Calmodulin-binding" evidence="2">
    <location>
        <begin position="282"/>
        <end position="372"/>
    </location>
</feature>
<dbReference type="PANTHER" id="PTHR33349">
    <property type="entry name" value="EMB|CAB62594.1"/>
    <property type="match status" value="1"/>
</dbReference>
<dbReference type="EnsemblPlants" id="AET2Gv20606800.2">
    <property type="protein sequence ID" value="AET2Gv20606800.2"/>
    <property type="gene ID" value="AET2Gv20606800"/>
</dbReference>
<feature type="region of interest" description="Disordered" evidence="1">
    <location>
        <begin position="1"/>
        <end position="342"/>
    </location>
</feature>
<feature type="compositionally biased region" description="Low complexity" evidence="1">
    <location>
        <begin position="135"/>
        <end position="146"/>
    </location>
</feature>
<reference evidence="3" key="4">
    <citation type="submission" date="2019-03" db="UniProtKB">
        <authorList>
            <consortium name="EnsemblPlants"/>
        </authorList>
    </citation>
    <scope>IDENTIFICATION</scope>
</reference>
<feature type="compositionally biased region" description="Polar residues" evidence="1">
    <location>
        <begin position="80"/>
        <end position="90"/>
    </location>
</feature>
<reference evidence="3" key="3">
    <citation type="journal article" date="2017" name="Nature">
        <title>Genome sequence of the progenitor of the wheat D genome Aegilops tauschii.</title>
        <authorList>
            <person name="Luo M.C."/>
            <person name="Gu Y.Q."/>
            <person name="Puiu D."/>
            <person name="Wang H."/>
            <person name="Twardziok S.O."/>
            <person name="Deal K.R."/>
            <person name="Huo N."/>
            <person name="Zhu T."/>
            <person name="Wang L."/>
            <person name="Wang Y."/>
            <person name="McGuire P.E."/>
            <person name="Liu S."/>
            <person name="Long H."/>
            <person name="Ramasamy R.K."/>
            <person name="Rodriguez J.C."/>
            <person name="Van S.L."/>
            <person name="Yuan L."/>
            <person name="Wang Z."/>
            <person name="Xia Z."/>
            <person name="Xiao L."/>
            <person name="Anderson O.D."/>
            <person name="Ouyang S."/>
            <person name="Liang Y."/>
            <person name="Zimin A.V."/>
            <person name="Pertea G."/>
            <person name="Qi P."/>
            <person name="Bennetzen J.L."/>
            <person name="Dai X."/>
            <person name="Dawson M.W."/>
            <person name="Muller H.G."/>
            <person name="Kugler K."/>
            <person name="Rivarola-Duarte L."/>
            <person name="Spannagl M."/>
            <person name="Mayer K.F.X."/>
            <person name="Lu F.H."/>
            <person name="Bevan M.W."/>
            <person name="Leroy P."/>
            <person name="Li P."/>
            <person name="You F.M."/>
            <person name="Sun Q."/>
            <person name="Liu Z."/>
            <person name="Lyons E."/>
            <person name="Wicker T."/>
            <person name="Salzberg S.L."/>
            <person name="Devos K.M."/>
            <person name="Dvorak J."/>
        </authorList>
    </citation>
    <scope>NUCLEOTIDE SEQUENCE [LARGE SCALE GENOMIC DNA]</scope>
    <source>
        <strain evidence="3">cv. AL8/78</strain>
    </source>
</reference>
<reference evidence="3" key="5">
    <citation type="journal article" date="2021" name="G3 (Bethesda)">
        <title>Aegilops tauschii genome assembly Aet v5.0 features greater sequence contiguity and improved annotation.</title>
        <authorList>
            <person name="Wang L."/>
            <person name="Zhu T."/>
            <person name="Rodriguez J.C."/>
            <person name="Deal K.R."/>
            <person name="Dubcovsky J."/>
            <person name="McGuire P.E."/>
            <person name="Lux T."/>
            <person name="Spannagl M."/>
            <person name="Mayer K.F.X."/>
            <person name="Baldrich P."/>
            <person name="Meyers B.C."/>
            <person name="Huo N."/>
            <person name="Gu Y.Q."/>
            <person name="Zhou H."/>
            <person name="Devos K.M."/>
            <person name="Bennetzen J.L."/>
            <person name="Unver T."/>
            <person name="Budak H."/>
            <person name="Gulick P.J."/>
            <person name="Galiba G."/>
            <person name="Kalapos B."/>
            <person name="Nelson D.R."/>
            <person name="Li P."/>
            <person name="You F.M."/>
            <person name="Luo M.C."/>
            <person name="Dvorak J."/>
        </authorList>
    </citation>
    <scope>NUCLEOTIDE SEQUENCE [LARGE SCALE GENOMIC DNA]</scope>
    <source>
        <strain evidence="3">cv. AL8/78</strain>
    </source>
</reference>
<dbReference type="RefSeq" id="XP_020183550.1">
    <property type="nucleotide sequence ID" value="XM_020327961.4"/>
</dbReference>
<feature type="compositionally biased region" description="Basic and acidic residues" evidence="1">
    <location>
        <begin position="288"/>
        <end position="309"/>
    </location>
</feature>
<dbReference type="STRING" id="200361.A0A453BRD0"/>
<dbReference type="EnsemblPlants" id="AET2Gv20606800.1">
    <property type="protein sequence ID" value="AET2Gv20606800.1"/>
    <property type="gene ID" value="AET2Gv20606800"/>
</dbReference>
<dbReference type="EnsemblPlants" id="AET2Gv20606800.4">
    <property type="protein sequence ID" value="AET2Gv20606800.4"/>
    <property type="gene ID" value="AET2Gv20606800"/>
</dbReference>
<keyword evidence="4" id="KW-1185">Reference proteome</keyword>
<organism evidence="3 4">
    <name type="scientific">Aegilops tauschii subsp. strangulata</name>
    <name type="common">Goatgrass</name>
    <dbReference type="NCBI Taxonomy" id="200361"/>
    <lineage>
        <taxon>Eukaryota</taxon>
        <taxon>Viridiplantae</taxon>
        <taxon>Streptophyta</taxon>
        <taxon>Embryophyta</taxon>
        <taxon>Tracheophyta</taxon>
        <taxon>Spermatophyta</taxon>
        <taxon>Magnoliopsida</taxon>
        <taxon>Liliopsida</taxon>
        <taxon>Poales</taxon>
        <taxon>Poaceae</taxon>
        <taxon>BOP clade</taxon>
        <taxon>Pooideae</taxon>
        <taxon>Triticodae</taxon>
        <taxon>Triticeae</taxon>
        <taxon>Triticinae</taxon>
        <taxon>Aegilops</taxon>
    </lineage>
</organism>